<feature type="domain" description="HTH tetR-type" evidence="4">
    <location>
        <begin position="9"/>
        <end position="69"/>
    </location>
</feature>
<dbReference type="OrthoDB" id="9810250at2"/>
<evidence type="ECO:0000256" key="3">
    <source>
        <dbReference type="PROSITE-ProRule" id="PRU00335"/>
    </source>
</evidence>
<evidence type="ECO:0000256" key="2">
    <source>
        <dbReference type="ARBA" id="ARBA00023125"/>
    </source>
</evidence>
<dbReference type="PROSITE" id="PS50977">
    <property type="entry name" value="HTH_TETR_2"/>
    <property type="match status" value="1"/>
</dbReference>
<dbReference type="InterPro" id="IPR009057">
    <property type="entry name" value="Homeodomain-like_sf"/>
</dbReference>
<dbReference type="AlphaFoldDB" id="A0A248TEV6"/>
<name>A0A248TEV6_9BACI</name>
<sequence length="202" mass="23571">MMKNDRRIHKSKKGLKDALITLMAEKEFEKITVTDLVQKADLNRGTFYKHFQTKEELLEELTNDILDDLIRSYREPYIGIGKLHIENLTTSSVKIFEHVYQYGSFYSVMIHSHALSGFQDKIISVLTQLSYDEIGFDHIPNAINHELLTNYHVYGLYGLIISWVKGGFKYSPTHMTEQLIEMLNYTSKLPIVNIKQKEERKP</sequence>
<reference evidence="5 6" key="1">
    <citation type="submission" date="2017-08" db="EMBL/GenBank/DDBJ databases">
        <title>Complete Genome Sequence of Bacillus kochii Oregon-R-modENCODE STRAIN BDGP4, isolated from Drosophila melanogaster gut.</title>
        <authorList>
            <person name="Wan K.H."/>
            <person name="Yu C."/>
            <person name="Park S."/>
            <person name="Hammonds A.S."/>
            <person name="Booth B.W."/>
            <person name="Celniker S.E."/>
        </authorList>
    </citation>
    <scope>NUCLEOTIDE SEQUENCE [LARGE SCALE GENOMIC DNA]</scope>
    <source>
        <strain evidence="5 6">BDGP4</strain>
    </source>
</reference>
<evidence type="ECO:0000259" key="4">
    <source>
        <dbReference type="PROSITE" id="PS50977"/>
    </source>
</evidence>
<dbReference type="PANTHER" id="PTHR43479">
    <property type="entry name" value="ACREF/ENVCD OPERON REPRESSOR-RELATED"/>
    <property type="match status" value="1"/>
</dbReference>
<keyword evidence="1" id="KW-0678">Repressor</keyword>
<dbReference type="InterPro" id="IPR039532">
    <property type="entry name" value="TetR_C_Firmicutes"/>
</dbReference>
<dbReference type="Pfam" id="PF00440">
    <property type="entry name" value="TetR_N"/>
    <property type="match status" value="1"/>
</dbReference>
<keyword evidence="6" id="KW-1185">Reference proteome</keyword>
<evidence type="ECO:0000256" key="1">
    <source>
        <dbReference type="ARBA" id="ARBA00022491"/>
    </source>
</evidence>
<dbReference type="Proteomes" id="UP000215137">
    <property type="component" value="Chromosome"/>
</dbReference>
<evidence type="ECO:0000313" key="5">
    <source>
        <dbReference type="EMBL" id="ASV66703.1"/>
    </source>
</evidence>
<dbReference type="GO" id="GO:0003677">
    <property type="term" value="F:DNA binding"/>
    <property type="evidence" value="ECO:0007669"/>
    <property type="project" value="UniProtKB-UniRule"/>
</dbReference>
<dbReference type="InterPro" id="IPR001647">
    <property type="entry name" value="HTH_TetR"/>
</dbReference>
<dbReference type="PRINTS" id="PR00455">
    <property type="entry name" value="HTHTETR"/>
</dbReference>
<protein>
    <submittedName>
        <fullName evidence="5">TetR family transcriptional regulator</fullName>
    </submittedName>
</protein>
<dbReference type="InterPro" id="IPR050624">
    <property type="entry name" value="HTH-type_Tx_Regulator"/>
</dbReference>
<gene>
    <name evidence="5" type="ORF">CKF48_04830</name>
</gene>
<accession>A0A248TEV6</accession>
<dbReference type="SUPFAM" id="SSF46689">
    <property type="entry name" value="Homeodomain-like"/>
    <property type="match status" value="1"/>
</dbReference>
<keyword evidence="2 3" id="KW-0238">DNA-binding</keyword>
<dbReference type="PANTHER" id="PTHR43479:SF7">
    <property type="entry name" value="TETR-FAMILY TRANSCRIPTIONAL REGULATOR"/>
    <property type="match status" value="1"/>
</dbReference>
<evidence type="ECO:0000313" key="6">
    <source>
        <dbReference type="Proteomes" id="UP000215137"/>
    </source>
</evidence>
<dbReference type="Gene3D" id="1.10.357.10">
    <property type="entry name" value="Tetracycline Repressor, domain 2"/>
    <property type="match status" value="1"/>
</dbReference>
<organism evidence="5 6">
    <name type="scientific">Cytobacillus kochii</name>
    <dbReference type="NCBI Taxonomy" id="859143"/>
    <lineage>
        <taxon>Bacteria</taxon>
        <taxon>Bacillati</taxon>
        <taxon>Bacillota</taxon>
        <taxon>Bacilli</taxon>
        <taxon>Bacillales</taxon>
        <taxon>Bacillaceae</taxon>
        <taxon>Cytobacillus</taxon>
    </lineage>
</organism>
<proteinExistence type="predicted"/>
<dbReference type="KEGG" id="bko:CKF48_04830"/>
<dbReference type="Pfam" id="PF14278">
    <property type="entry name" value="TetR_C_8"/>
    <property type="match status" value="1"/>
</dbReference>
<dbReference type="EMBL" id="CP022983">
    <property type="protein sequence ID" value="ASV66703.1"/>
    <property type="molecule type" value="Genomic_DNA"/>
</dbReference>
<feature type="DNA-binding region" description="H-T-H motif" evidence="3">
    <location>
        <begin position="32"/>
        <end position="51"/>
    </location>
</feature>